<evidence type="ECO:0000259" key="1">
    <source>
        <dbReference type="PROSITE" id="PS51186"/>
    </source>
</evidence>
<keyword evidence="3" id="KW-1185">Reference proteome</keyword>
<dbReference type="Proteomes" id="UP000294927">
    <property type="component" value="Unassembled WGS sequence"/>
</dbReference>
<comment type="caution">
    <text evidence="2">The sequence shown here is derived from an EMBL/GenBank/DDBJ whole genome shotgun (WGS) entry which is preliminary data.</text>
</comment>
<dbReference type="RefSeq" id="WP_133906940.1">
    <property type="nucleotide sequence ID" value="NZ_SOCP01000015.1"/>
</dbReference>
<feature type="domain" description="N-acetyltransferase" evidence="1">
    <location>
        <begin position="5"/>
        <end position="163"/>
    </location>
</feature>
<protein>
    <submittedName>
        <fullName evidence="2">Acetyltransferase (GNAT) family protein</fullName>
    </submittedName>
</protein>
<dbReference type="Gene3D" id="3.40.630.30">
    <property type="match status" value="1"/>
</dbReference>
<dbReference type="SUPFAM" id="SSF55729">
    <property type="entry name" value="Acyl-CoA N-acyltransferases (Nat)"/>
    <property type="match status" value="1"/>
</dbReference>
<name>A0A4R7V4Z2_9PSEU</name>
<dbReference type="Pfam" id="PF00583">
    <property type="entry name" value="Acetyltransf_1"/>
    <property type="match status" value="1"/>
</dbReference>
<organism evidence="2 3">
    <name type="scientific">Actinophytocola oryzae</name>
    <dbReference type="NCBI Taxonomy" id="502181"/>
    <lineage>
        <taxon>Bacteria</taxon>
        <taxon>Bacillati</taxon>
        <taxon>Actinomycetota</taxon>
        <taxon>Actinomycetes</taxon>
        <taxon>Pseudonocardiales</taxon>
        <taxon>Pseudonocardiaceae</taxon>
    </lineage>
</organism>
<dbReference type="AlphaFoldDB" id="A0A4R7V4Z2"/>
<dbReference type="EMBL" id="SOCP01000015">
    <property type="protein sequence ID" value="TDV43727.1"/>
    <property type="molecule type" value="Genomic_DNA"/>
</dbReference>
<dbReference type="PROSITE" id="PS51186">
    <property type="entry name" value="GNAT"/>
    <property type="match status" value="1"/>
</dbReference>
<dbReference type="GO" id="GO:0016747">
    <property type="term" value="F:acyltransferase activity, transferring groups other than amino-acyl groups"/>
    <property type="evidence" value="ECO:0007669"/>
    <property type="project" value="InterPro"/>
</dbReference>
<evidence type="ECO:0000313" key="2">
    <source>
        <dbReference type="EMBL" id="TDV43727.1"/>
    </source>
</evidence>
<proteinExistence type="predicted"/>
<dbReference type="InterPro" id="IPR016181">
    <property type="entry name" value="Acyl_CoA_acyltransferase"/>
</dbReference>
<dbReference type="OrthoDB" id="3778501at2"/>
<reference evidence="2 3" key="1">
    <citation type="submission" date="2019-03" db="EMBL/GenBank/DDBJ databases">
        <title>Genomic Encyclopedia of Archaeal and Bacterial Type Strains, Phase II (KMG-II): from individual species to whole genera.</title>
        <authorList>
            <person name="Goeker M."/>
        </authorList>
    </citation>
    <scope>NUCLEOTIDE SEQUENCE [LARGE SCALE GENOMIC DNA]</scope>
    <source>
        <strain evidence="2 3">DSM 45499</strain>
    </source>
</reference>
<keyword evidence="2" id="KW-0808">Transferase</keyword>
<accession>A0A4R7V4Z2</accession>
<dbReference type="CDD" id="cd04301">
    <property type="entry name" value="NAT_SF"/>
    <property type="match status" value="1"/>
</dbReference>
<gene>
    <name evidence="2" type="ORF">CLV71_115190</name>
</gene>
<dbReference type="InterPro" id="IPR000182">
    <property type="entry name" value="GNAT_dom"/>
</dbReference>
<evidence type="ECO:0000313" key="3">
    <source>
        <dbReference type="Proteomes" id="UP000294927"/>
    </source>
</evidence>
<sequence length="206" mass="23063">MTGLVPASALDRDQAARTRTVYEEAFPRQLRTPFEQLTDHRPDERLLTLLDGGVPVGIAFIRELGTTGTVFLRYFAVDRSRRGQGVGTRLWHALCAELAGFALLYLDIEDPEESGIDEVERTVRQWRVTFYARLGAIVLPVRNYTPPHGAQRHPMLLLAADLRAEVPGPLRPGGLAHAVRSVYEYRYGITENDPLVVTTLTRSGLR</sequence>